<organism evidence="3 4">
    <name type="scientific">Thalassiosira oceanica</name>
    <name type="common">Marine diatom</name>
    <dbReference type="NCBI Taxonomy" id="159749"/>
    <lineage>
        <taxon>Eukaryota</taxon>
        <taxon>Sar</taxon>
        <taxon>Stramenopiles</taxon>
        <taxon>Ochrophyta</taxon>
        <taxon>Bacillariophyta</taxon>
        <taxon>Coscinodiscophyceae</taxon>
        <taxon>Thalassiosirophycidae</taxon>
        <taxon>Thalassiosirales</taxon>
        <taxon>Thalassiosiraceae</taxon>
        <taxon>Thalassiosira</taxon>
    </lineage>
</organism>
<sequence length="246" mass="26700">MPASHQVLRRELPEGPPQDPQEGLQGTSGRVEGREAVQPGARETGDGVLSNMRAARADSDGGAFCYQPVTPTHEAEAEALAMVQTRVKKKDPEAIRYLGYQYMEGGLGLEKDATRAVELWTEAAELGSAGAYYSLGVAYGNGDGVEQDVARGVSFYEKAAMLGNSIARHNLGCYECERGRYVHAARHFLISAKMGVERSLANIKELFKAGFATKTQYAEALEGFRDASAEMKSPDREEAKTSLLFN</sequence>
<evidence type="ECO:0000256" key="1">
    <source>
        <dbReference type="ARBA" id="ARBA00038101"/>
    </source>
</evidence>
<gene>
    <name evidence="3" type="ORF">THAOC_15078</name>
</gene>
<accession>K0SFY2</accession>
<dbReference type="InterPro" id="IPR050767">
    <property type="entry name" value="Sel1_AlgK"/>
</dbReference>
<feature type="region of interest" description="Disordered" evidence="2">
    <location>
        <begin position="1"/>
        <end position="46"/>
    </location>
</feature>
<dbReference type="SUPFAM" id="SSF81901">
    <property type="entry name" value="HCP-like"/>
    <property type="match status" value="1"/>
</dbReference>
<dbReference type="AlphaFoldDB" id="K0SFY2"/>
<keyword evidence="4" id="KW-1185">Reference proteome</keyword>
<dbReference type="Gene3D" id="1.25.40.10">
    <property type="entry name" value="Tetratricopeptide repeat domain"/>
    <property type="match status" value="1"/>
</dbReference>
<dbReference type="OrthoDB" id="200773at2759"/>
<proteinExistence type="inferred from homology"/>
<comment type="caution">
    <text evidence="3">The sequence shown here is derived from an EMBL/GenBank/DDBJ whole genome shotgun (WGS) entry which is preliminary data.</text>
</comment>
<evidence type="ECO:0000256" key="2">
    <source>
        <dbReference type="SAM" id="MobiDB-lite"/>
    </source>
</evidence>
<dbReference type="Pfam" id="PF08238">
    <property type="entry name" value="Sel1"/>
    <property type="match status" value="2"/>
</dbReference>
<dbReference type="InterPro" id="IPR011990">
    <property type="entry name" value="TPR-like_helical_dom_sf"/>
</dbReference>
<dbReference type="EMBL" id="AGNL01017521">
    <property type="protein sequence ID" value="EJK64210.1"/>
    <property type="molecule type" value="Genomic_DNA"/>
</dbReference>
<comment type="similarity">
    <text evidence="1">Belongs to the sel-1 family.</text>
</comment>
<protein>
    <submittedName>
        <fullName evidence="3">Uncharacterized protein</fullName>
    </submittedName>
</protein>
<dbReference type="PANTHER" id="PTHR11102:SF160">
    <property type="entry name" value="ERAD-ASSOCIATED E3 UBIQUITIN-PROTEIN LIGASE COMPONENT HRD3"/>
    <property type="match status" value="1"/>
</dbReference>
<dbReference type="InterPro" id="IPR006597">
    <property type="entry name" value="Sel1-like"/>
</dbReference>
<dbReference type="PANTHER" id="PTHR11102">
    <property type="entry name" value="SEL-1-LIKE PROTEIN"/>
    <property type="match status" value="1"/>
</dbReference>
<dbReference type="Proteomes" id="UP000266841">
    <property type="component" value="Unassembled WGS sequence"/>
</dbReference>
<dbReference type="SMART" id="SM00671">
    <property type="entry name" value="SEL1"/>
    <property type="match status" value="2"/>
</dbReference>
<reference evidence="3 4" key="1">
    <citation type="journal article" date="2012" name="Genome Biol.">
        <title>Genome and low-iron response of an oceanic diatom adapted to chronic iron limitation.</title>
        <authorList>
            <person name="Lommer M."/>
            <person name="Specht M."/>
            <person name="Roy A.S."/>
            <person name="Kraemer L."/>
            <person name="Andreson R."/>
            <person name="Gutowska M.A."/>
            <person name="Wolf J."/>
            <person name="Bergner S.V."/>
            <person name="Schilhabel M.B."/>
            <person name="Klostermeier U.C."/>
            <person name="Beiko R.G."/>
            <person name="Rosenstiel P."/>
            <person name="Hippler M."/>
            <person name="Laroche J."/>
        </authorList>
    </citation>
    <scope>NUCLEOTIDE SEQUENCE [LARGE SCALE GENOMIC DNA]</scope>
    <source>
        <strain evidence="3 4">CCMP1005</strain>
    </source>
</reference>
<name>K0SFY2_THAOC</name>
<evidence type="ECO:0000313" key="4">
    <source>
        <dbReference type="Proteomes" id="UP000266841"/>
    </source>
</evidence>
<evidence type="ECO:0000313" key="3">
    <source>
        <dbReference type="EMBL" id="EJK64210.1"/>
    </source>
</evidence>